<dbReference type="KEGG" id="hgn:E6W36_14585"/>
<dbReference type="Proteomes" id="UP000298714">
    <property type="component" value="Chromosome"/>
</dbReference>
<dbReference type="EMBL" id="CP039704">
    <property type="protein sequence ID" value="QCI80293.1"/>
    <property type="molecule type" value="Genomic_DNA"/>
</dbReference>
<evidence type="ECO:0000313" key="3">
    <source>
        <dbReference type="Proteomes" id="UP000298714"/>
    </source>
</evidence>
<proteinExistence type="predicted"/>
<evidence type="ECO:0000313" key="2">
    <source>
        <dbReference type="EMBL" id="QCI80293.1"/>
    </source>
</evidence>
<keyword evidence="3" id="KW-1185">Reference proteome</keyword>
<gene>
    <name evidence="2" type="ORF">E6W36_14585</name>
</gene>
<dbReference type="AlphaFoldDB" id="A0A4D7CAE9"/>
<accession>A0A4D7CAE9</accession>
<sequence>MRRRVGLPWRSNRESAPASADPVPAHGADRNDDVFACSAGRSGCEGARRRPPDLSRIVFELDKPADYSASAQGGRIVLVIKRDVAISQAALAALGIKRARDFKVNSEGQSTRVSWNAPEGASVKHYSDGATLVIDTVDGSKPKVQDIAPAAARDDYVDAQVNTLKKLASTPPPPKPAPPKTVDVSKPLVSKALDAVQTVRDQRAAITVEVSTLPVGGGVQLTYRFPERVAAAAIQRGSTLMVAFAGNRLLSHPRLKRQPAIGCAASTSGRSPATIC</sequence>
<reference evidence="3" key="1">
    <citation type="submission" date="2019-04" db="EMBL/GenBank/DDBJ databases">
        <title>Complete genome sequence of Sphingomonas sp. W1-2-3.</title>
        <authorList>
            <person name="Im W.T."/>
        </authorList>
    </citation>
    <scope>NUCLEOTIDE SEQUENCE [LARGE SCALE GENOMIC DNA]</scope>
    <source>
        <strain evidence="3">W1-2-3</strain>
    </source>
</reference>
<feature type="region of interest" description="Disordered" evidence="1">
    <location>
        <begin position="1"/>
        <end position="34"/>
    </location>
</feature>
<name>A0A4D7CAE9_9SPHN</name>
<protein>
    <submittedName>
        <fullName evidence="2">Uncharacterized protein</fullName>
    </submittedName>
</protein>
<organism evidence="2 3">
    <name type="scientific">Hankyongella ginsenosidimutans</name>
    <dbReference type="NCBI Taxonomy" id="1763828"/>
    <lineage>
        <taxon>Bacteria</taxon>
        <taxon>Pseudomonadati</taxon>
        <taxon>Pseudomonadota</taxon>
        <taxon>Alphaproteobacteria</taxon>
        <taxon>Sphingomonadales</taxon>
        <taxon>Sphingomonadaceae</taxon>
        <taxon>Hankyongella</taxon>
    </lineage>
</organism>
<evidence type="ECO:0000256" key="1">
    <source>
        <dbReference type="SAM" id="MobiDB-lite"/>
    </source>
</evidence>